<comment type="caution">
    <text evidence="7">The sequence shown here is derived from an EMBL/GenBank/DDBJ whole genome shotgun (WGS) entry which is preliminary data.</text>
</comment>
<dbReference type="GO" id="GO:0015074">
    <property type="term" value="P:DNA integration"/>
    <property type="evidence" value="ECO:0007669"/>
    <property type="project" value="InterPro"/>
</dbReference>
<dbReference type="Pfam" id="PF00589">
    <property type="entry name" value="Phage_integrase"/>
    <property type="match status" value="1"/>
</dbReference>
<dbReference type="InterPro" id="IPR044068">
    <property type="entry name" value="CB"/>
</dbReference>
<dbReference type="SUPFAM" id="SSF56349">
    <property type="entry name" value="DNA breaking-rejoining enzymes"/>
    <property type="match status" value="1"/>
</dbReference>
<dbReference type="PANTHER" id="PTHR30349:SF41">
    <property type="entry name" value="INTEGRASE_RECOMBINASE PROTEIN MJ0367-RELATED"/>
    <property type="match status" value="1"/>
</dbReference>
<name>A0A132N3X3_9ACTN</name>
<dbReference type="EMBL" id="JYIJ01000014">
    <property type="protein sequence ID" value="KWX04838.1"/>
    <property type="molecule type" value="Genomic_DNA"/>
</dbReference>
<dbReference type="PROSITE" id="PS51900">
    <property type="entry name" value="CB"/>
    <property type="match status" value="1"/>
</dbReference>
<evidence type="ECO:0000259" key="5">
    <source>
        <dbReference type="PROSITE" id="PS51898"/>
    </source>
</evidence>
<dbReference type="GO" id="GO:0003677">
    <property type="term" value="F:DNA binding"/>
    <property type="evidence" value="ECO:0007669"/>
    <property type="project" value="UniProtKB-UniRule"/>
</dbReference>
<evidence type="ECO:0000256" key="2">
    <source>
        <dbReference type="ARBA" id="ARBA00023125"/>
    </source>
</evidence>
<organism evidence="7 8">
    <name type="scientific">Carbonactinospora thermoautotrophica</name>
    <dbReference type="NCBI Taxonomy" id="1469144"/>
    <lineage>
        <taxon>Bacteria</taxon>
        <taxon>Bacillati</taxon>
        <taxon>Actinomycetota</taxon>
        <taxon>Actinomycetes</taxon>
        <taxon>Kitasatosporales</taxon>
        <taxon>Carbonactinosporaceae</taxon>
        <taxon>Carbonactinospora</taxon>
    </lineage>
</organism>
<feature type="domain" description="Tyr recombinase" evidence="5">
    <location>
        <begin position="140"/>
        <end position="349"/>
    </location>
</feature>
<dbReference type="Gene3D" id="1.10.150.130">
    <property type="match status" value="1"/>
</dbReference>
<evidence type="ECO:0000256" key="3">
    <source>
        <dbReference type="ARBA" id="ARBA00023172"/>
    </source>
</evidence>
<evidence type="ECO:0000256" key="4">
    <source>
        <dbReference type="PROSITE-ProRule" id="PRU01248"/>
    </source>
</evidence>
<dbReference type="Gene3D" id="1.10.443.10">
    <property type="entry name" value="Intergrase catalytic core"/>
    <property type="match status" value="1"/>
</dbReference>
<evidence type="ECO:0000256" key="1">
    <source>
        <dbReference type="ARBA" id="ARBA00008857"/>
    </source>
</evidence>
<dbReference type="PROSITE" id="PS51898">
    <property type="entry name" value="TYR_RECOMBINASE"/>
    <property type="match status" value="1"/>
</dbReference>
<reference evidence="7 8" key="1">
    <citation type="submission" date="2015-02" db="EMBL/GenBank/DDBJ databases">
        <title>Physiological reanalysis, assessment of diazotrophy, and genome sequences of multiple isolates of Streptomyces thermoautotrophicus.</title>
        <authorList>
            <person name="MacKellar D.C."/>
            <person name="Lieber L."/>
            <person name="Norman J."/>
            <person name="Bolger A."/>
            <person name="Tobin C."/>
            <person name="Murray J.W."/>
            <person name="Prell J."/>
        </authorList>
    </citation>
    <scope>NUCLEOTIDE SEQUENCE [LARGE SCALE GENOMIC DNA]</scope>
    <source>
        <strain evidence="7 8">UBT1</strain>
    </source>
</reference>
<dbReference type="InterPro" id="IPR050090">
    <property type="entry name" value="Tyrosine_recombinase_XerCD"/>
</dbReference>
<dbReference type="AlphaFoldDB" id="A0A132N3X3"/>
<dbReference type="PANTHER" id="PTHR30349">
    <property type="entry name" value="PHAGE INTEGRASE-RELATED"/>
    <property type="match status" value="1"/>
</dbReference>
<proteinExistence type="inferred from homology"/>
<gene>
    <name evidence="7" type="ORF">TH66_06740</name>
</gene>
<protein>
    <submittedName>
        <fullName evidence="7">Recombinase XerD</fullName>
    </submittedName>
</protein>
<dbReference type="PATRIC" id="fig|1469144.8.peg.4380"/>
<feature type="domain" description="Core-binding (CB)" evidence="6">
    <location>
        <begin position="10"/>
        <end position="116"/>
    </location>
</feature>
<dbReference type="InterPro" id="IPR011010">
    <property type="entry name" value="DNA_brk_join_enz"/>
</dbReference>
<evidence type="ECO:0000313" key="7">
    <source>
        <dbReference type="EMBL" id="KWX04838.1"/>
    </source>
</evidence>
<dbReference type="InterPro" id="IPR013762">
    <property type="entry name" value="Integrase-like_cat_sf"/>
</dbReference>
<dbReference type="RefSeq" id="WP_067069281.1">
    <property type="nucleotide sequence ID" value="NZ_JYIJ01000014.1"/>
</dbReference>
<evidence type="ECO:0000259" key="6">
    <source>
        <dbReference type="PROSITE" id="PS51900"/>
    </source>
</evidence>
<dbReference type="GO" id="GO:0006310">
    <property type="term" value="P:DNA recombination"/>
    <property type="evidence" value="ECO:0007669"/>
    <property type="project" value="UniProtKB-KW"/>
</dbReference>
<keyword evidence="2 4" id="KW-0238">DNA-binding</keyword>
<comment type="similarity">
    <text evidence="1">Belongs to the 'phage' integrase family.</text>
</comment>
<accession>A0A132N3X3</accession>
<dbReference type="Proteomes" id="UP000070659">
    <property type="component" value="Unassembled WGS sequence"/>
</dbReference>
<evidence type="ECO:0000313" key="8">
    <source>
        <dbReference type="Proteomes" id="UP000070659"/>
    </source>
</evidence>
<keyword evidence="3" id="KW-0233">DNA recombination</keyword>
<dbReference type="InterPro" id="IPR010998">
    <property type="entry name" value="Integrase_recombinase_N"/>
</dbReference>
<sequence length="366" mass="40826">MAAPRKLERITVAQAADRYQEWLRLRVAMGALAASTQEAYARDVAEFVRLIGPQVVLDDVEAEDIELALVRIANAPDRRYTRRRKLDPRGEPAVGRGLHARARWLASVRGLFRWAADNGYVQVDPTPRVSRVRVPQRAKGARLGLSVEEALALRETPAALPSTKSNTVRADQRLALRDEVILRLLTETGPRVSEICAANRDDVRVHEETGQYVLRIRAGKGGKSRDVPLSPTLVELIRRYEQQERPRPPRELDEDARADAERALVVTIRGRRMTPRDIQRMVHRHVRFMPAHLRQQVTPHGLRHTAATVLLRYAHTDVATVADILGHADIATTSIYLDPSAVAAAQALQRSPLAQPEPVRAAESAG</sequence>
<dbReference type="InterPro" id="IPR002104">
    <property type="entry name" value="Integrase_catalytic"/>
</dbReference>